<evidence type="ECO:0000256" key="12">
    <source>
        <dbReference type="ARBA" id="ARBA00023012"/>
    </source>
</evidence>
<keyword evidence="14" id="KW-0175">Coiled coil</keyword>
<feature type="transmembrane region" description="Helical" evidence="15">
    <location>
        <begin position="331"/>
        <end position="352"/>
    </location>
</feature>
<evidence type="ECO:0000256" key="5">
    <source>
        <dbReference type="ARBA" id="ARBA00022553"/>
    </source>
</evidence>
<evidence type="ECO:0000256" key="4">
    <source>
        <dbReference type="ARBA" id="ARBA00022475"/>
    </source>
</evidence>
<feature type="transmembrane region" description="Helical" evidence="15">
    <location>
        <begin position="458"/>
        <end position="478"/>
    </location>
</feature>
<keyword evidence="9 18" id="KW-0418">Kinase</keyword>
<feature type="domain" description="Histidine kinase" evidence="16">
    <location>
        <begin position="1035"/>
        <end position="1247"/>
    </location>
</feature>
<dbReference type="GO" id="GO:0005886">
    <property type="term" value="C:plasma membrane"/>
    <property type="evidence" value="ECO:0007669"/>
    <property type="project" value="UniProtKB-SubCell"/>
</dbReference>
<dbReference type="InterPro" id="IPR003660">
    <property type="entry name" value="HAMP_dom"/>
</dbReference>
<evidence type="ECO:0000256" key="9">
    <source>
        <dbReference type="ARBA" id="ARBA00022777"/>
    </source>
</evidence>
<keyword evidence="8" id="KW-0547">Nucleotide-binding</keyword>
<keyword evidence="5" id="KW-0597">Phosphoprotein</keyword>
<dbReference type="InterPro" id="IPR050398">
    <property type="entry name" value="HssS/ArlS-like"/>
</dbReference>
<dbReference type="EMBL" id="FNNO01000008">
    <property type="protein sequence ID" value="SDX03575.1"/>
    <property type="molecule type" value="Genomic_DNA"/>
</dbReference>
<evidence type="ECO:0000259" key="16">
    <source>
        <dbReference type="PROSITE" id="PS50109"/>
    </source>
</evidence>
<gene>
    <name evidence="18" type="ORF">SAMN05444410_10899</name>
</gene>
<evidence type="ECO:0000256" key="11">
    <source>
        <dbReference type="ARBA" id="ARBA00022989"/>
    </source>
</evidence>
<dbReference type="GO" id="GO:0005524">
    <property type="term" value="F:ATP binding"/>
    <property type="evidence" value="ECO:0007669"/>
    <property type="project" value="UniProtKB-KW"/>
</dbReference>
<dbReference type="InterPro" id="IPR003661">
    <property type="entry name" value="HisK_dim/P_dom"/>
</dbReference>
<evidence type="ECO:0000256" key="2">
    <source>
        <dbReference type="ARBA" id="ARBA00004651"/>
    </source>
</evidence>
<proteinExistence type="predicted"/>
<comment type="subcellular location">
    <subcellularLocation>
        <location evidence="2">Cell membrane</location>
        <topology evidence="2">Multi-pass membrane protein</topology>
    </subcellularLocation>
</comment>
<feature type="transmembrane region" description="Helical" evidence="15">
    <location>
        <begin position="400"/>
        <end position="421"/>
    </location>
</feature>
<accession>A0A8X8ID06</accession>
<dbReference type="SMART" id="SM00387">
    <property type="entry name" value="HATPase_c"/>
    <property type="match status" value="1"/>
</dbReference>
<dbReference type="SUPFAM" id="SSF55874">
    <property type="entry name" value="ATPase domain of HSP90 chaperone/DNA topoisomerase II/histidine kinase"/>
    <property type="match status" value="1"/>
</dbReference>
<evidence type="ECO:0000313" key="19">
    <source>
        <dbReference type="Proteomes" id="UP000198711"/>
    </source>
</evidence>
<evidence type="ECO:0000256" key="7">
    <source>
        <dbReference type="ARBA" id="ARBA00022692"/>
    </source>
</evidence>
<evidence type="ECO:0000256" key="14">
    <source>
        <dbReference type="SAM" id="Coils"/>
    </source>
</evidence>
<dbReference type="PROSITE" id="PS50109">
    <property type="entry name" value="HIS_KIN"/>
    <property type="match status" value="1"/>
</dbReference>
<keyword evidence="4" id="KW-1003">Cell membrane</keyword>
<dbReference type="GO" id="GO:0000155">
    <property type="term" value="F:phosphorelay sensor kinase activity"/>
    <property type="evidence" value="ECO:0007669"/>
    <property type="project" value="InterPro"/>
</dbReference>
<evidence type="ECO:0000256" key="8">
    <source>
        <dbReference type="ARBA" id="ARBA00022741"/>
    </source>
</evidence>
<dbReference type="Pfam" id="PF02518">
    <property type="entry name" value="HATPase_c"/>
    <property type="match status" value="1"/>
</dbReference>
<dbReference type="InterPro" id="IPR005467">
    <property type="entry name" value="His_kinase_dom"/>
</dbReference>
<feature type="transmembrane region" description="Helical" evidence="15">
    <location>
        <begin position="249"/>
        <end position="268"/>
    </location>
</feature>
<evidence type="ECO:0000256" key="10">
    <source>
        <dbReference type="ARBA" id="ARBA00022840"/>
    </source>
</evidence>
<dbReference type="SMART" id="SM00388">
    <property type="entry name" value="HisKA"/>
    <property type="match status" value="1"/>
</dbReference>
<reference evidence="18 19" key="1">
    <citation type="submission" date="2016-10" db="EMBL/GenBank/DDBJ databases">
        <authorList>
            <person name="Varghese N."/>
            <person name="Submissions S."/>
        </authorList>
    </citation>
    <scope>NUCLEOTIDE SEQUENCE [LARGE SCALE GENOMIC DNA]</scope>
    <source>
        <strain evidence="18 19">DSM 25353</strain>
    </source>
</reference>
<dbReference type="RefSeq" id="WP_092723930.1">
    <property type="nucleotide sequence ID" value="NZ_FNNO01000008.1"/>
</dbReference>
<dbReference type="CDD" id="cd00082">
    <property type="entry name" value="HisKA"/>
    <property type="match status" value="1"/>
</dbReference>
<feature type="transmembrane region" description="Helical" evidence="15">
    <location>
        <begin position="427"/>
        <end position="446"/>
    </location>
</feature>
<dbReference type="InterPro" id="IPR036890">
    <property type="entry name" value="HATPase_C_sf"/>
</dbReference>
<keyword evidence="7 15" id="KW-0812">Transmembrane</keyword>
<dbReference type="Pfam" id="PF00512">
    <property type="entry name" value="HisKA"/>
    <property type="match status" value="1"/>
</dbReference>
<evidence type="ECO:0000256" key="6">
    <source>
        <dbReference type="ARBA" id="ARBA00022679"/>
    </source>
</evidence>
<dbReference type="Gene3D" id="3.30.565.10">
    <property type="entry name" value="Histidine kinase-like ATPase, C-terminal domain"/>
    <property type="match status" value="1"/>
</dbReference>
<dbReference type="Proteomes" id="UP000198711">
    <property type="component" value="Unassembled WGS sequence"/>
</dbReference>
<keyword evidence="10" id="KW-0067">ATP-binding</keyword>
<keyword evidence="19" id="KW-1185">Reference proteome</keyword>
<dbReference type="InterPro" id="IPR036097">
    <property type="entry name" value="HisK_dim/P_sf"/>
</dbReference>
<feature type="transmembrane region" description="Helical" evidence="15">
    <location>
        <begin position="939"/>
        <end position="964"/>
    </location>
</feature>
<dbReference type="PROSITE" id="PS50885">
    <property type="entry name" value="HAMP"/>
    <property type="match status" value="1"/>
</dbReference>
<evidence type="ECO:0000259" key="17">
    <source>
        <dbReference type="PROSITE" id="PS50885"/>
    </source>
</evidence>
<feature type="coiled-coil region" evidence="14">
    <location>
        <begin position="43"/>
        <end position="70"/>
    </location>
</feature>
<dbReference type="SUPFAM" id="SSF47384">
    <property type="entry name" value="Homodimeric domain of signal transducing histidine kinase"/>
    <property type="match status" value="1"/>
</dbReference>
<feature type="transmembrane region" description="Helical" evidence="15">
    <location>
        <begin position="722"/>
        <end position="744"/>
    </location>
</feature>
<sequence length="1247" mass="142482">MIPTLKKAIYRHGYLIITAAWLYTLSFIFINYWNYNSSPEKVKHRLEGSLAQQEARLNELLSEKDLLTKLVKDSADEKLKQKARQESFGLFLYLTDGGGTQTLHYWNTNRMYVNSEDLHQPDGNYFSVKQNGDFELIKRTVQLKGQKLTVLGLVPIRWAYFIENKYLKSDFAHYPGLGKQYEINFDKDAIPILNSAGKEIFSIKMKAGRSFIAYDSVTIVLRVLAVILLLVFFNMIAQELVDRIGFRSGFLFLLTVVFLIRLITYQVNFPLDYSKLPLFDPTIYASNFLHPSLGDLLVNAILLFWMLSFYKFHNDHKGWFKKPLPAPVRHYGGLALLTVTCLLLAGIIKSLVQDSKISMDVTSFFSLTIYSVICFVILCLLVLSFYHFSQIVVKPLTDAAVPLYYQMAAVAITGFAYLLAFVSLNDIAVDLVILAWLIAYLLLLNARKADMGIPLLQSSFFIFWVMIFTLSISAIVMYQNKVLELAQRKKIAEQLAVQTDPSGESLLNIAANSFNDRFLLSNFHRFESEYTNKFIKDSLINQNFSGYLNKYDTRIYTYDSLFHPLYNEDSTSYAAIKTIILNKSKPTAIEGLYSYDNAANGFSYLYQKAIKNNDQTLGYLYVTIKSRRYKSEALYPELFSQSQDISSDLNTSYAYAIYNRGKLINHFNNYNFPLKLTRAEMPGLDFTYKKPPGYSELWYNTGGDKEVVVVKKSAWFTEFITFFAYLFCSFLCIIFLFHLCSNLVRARFKWSGIRSIFLLNIRSQIQATIIFLSVFSFLVIGVSTISFFIFRFNNNNEEKLSKSIQVMANEINNKMTPQLIFDDVINTSNVSVAGDQLNKVISDISDLHNVDINFYDVNGNLKVSTQPYIYNKRLLSEQMDPAAFQQMHDEHSIRYIQSEKIGSFEYLSIYVPLINEDGTTYAYLNIPYLNSQNELDQEISGFLATLIYLNAFIFLVAGAIAFFLTSRITDSFNLIGEKMREVNLGKTNEEIQWDRDDELGMLVSEYNKMVRELDQSAQSLAKSEREGAWREMARQVAHEIKNPLTPMKLSIQYLQKAIQSGAPNVKELSANMAITLIEQIDQLSKIAGDFSQFANIGNARMEKLDIMGVLSSLLRLYEANPRVKIHWQKPREHYLVYSDKTQMSRLFTNLLQNAIEANEDPGSKIEIHINQQVEFGQLLISVQDNSGGVPAALRDDIFTPNFTTKSSGTGLGLAICRGIVENANGQIWFETTEGVGSTFFVRLPLMN</sequence>
<keyword evidence="13 15" id="KW-0472">Membrane</keyword>
<keyword evidence="12" id="KW-0902">Two-component regulatory system</keyword>
<feature type="transmembrane region" description="Helical" evidence="15">
    <location>
        <begin position="288"/>
        <end position="310"/>
    </location>
</feature>
<feature type="transmembrane region" description="Helical" evidence="15">
    <location>
        <begin position="219"/>
        <end position="237"/>
    </location>
</feature>
<feature type="transmembrane region" description="Helical" evidence="15">
    <location>
        <begin position="364"/>
        <end position="388"/>
    </location>
</feature>
<evidence type="ECO:0000313" key="18">
    <source>
        <dbReference type="EMBL" id="SDX03575.1"/>
    </source>
</evidence>
<dbReference type="EC" id="2.7.13.3" evidence="3"/>
<dbReference type="Gene3D" id="1.10.287.130">
    <property type="match status" value="1"/>
</dbReference>
<comment type="caution">
    <text evidence="18">The sequence shown here is derived from an EMBL/GenBank/DDBJ whole genome shotgun (WGS) entry which is preliminary data.</text>
</comment>
<feature type="transmembrane region" description="Helical" evidence="15">
    <location>
        <begin position="765"/>
        <end position="790"/>
    </location>
</feature>
<dbReference type="PANTHER" id="PTHR45528:SF1">
    <property type="entry name" value="SENSOR HISTIDINE KINASE CPXA"/>
    <property type="match status" value="1"/>
</dbReference>
<evidence type="ECO:0000256" key="3">
    <source>
        <dbReference type="ARBA" id="ARBA00012438"/>
    </source>
</evidence>
<dbReference type="InterPro" id="IPR004358">
    <property type="entry name" value="Sig_transdc_His_kin-like_C"/>
</dbReference>
<evidence type="ECO:0000256" key="15">
    <source>
        <dbReference type="SAM" id="Phobius"/>
    </source>
</evidence>
<feature type="domain" description="HAMP" evidence="17">
    <location>
        <begin position="966"/>
        <end position="1018"/>
    </location>
</feature>
<dbReference type="Gene3D" id="6.10.340.10">
    <property type="match status" value="1"/>
</dbReference>
<protein>
    <recommendedName>
        <fullName evidence="3">histidine kinase</fullName>
        <ecNumber evidence="3">2.7.13.3</ecNumber>
    </recommendedName>
</protein>
<name>A0A8X8ID06_9BACT</name>
<organism evidence="18 19">
    <name type="scientific">Hydrobacter penzbergensis</name>
    <dbReference type="NCBI Taxonomy" id="1235997"/>
    <lineage>
        <taxon>Bacteria</taxon>
        <taxon>Pseudomonadati</taxon>
        <taxon>Bacteroidota</taxon>
        <taxon>Chitinophagia</taxon>
        <taxon>Chitinophagales</taxon>
        <taxon>Chitinophagaceae</taxon>
        <taxon>Hydrobacter</taxon>
    </lineage>
</organism>
<keyword evidence="6" id="KW-0808">Transferase</keyword>
<dbReference type="InterPro" id="IPR003594">
    <property type="entry name" value="HATPase_dom"/>
</dbReference>
<keyword evidence="11 15" id="KW-1133">Transmembrane helix</keyword>
<dbReference type="PANTHER" id="PTHR45528">
    <property type="entry name" value="SENSOR HISTIDINE KINASE CPXA"/>
    <property type="match status" value="1"/>
</dbReference>
<evidence type="ECO:0000256" key="13">
    <source>
        <dbReference type="ARBA" id="ARBA00023136"/>
    </source>
</evidence>
<comment type="catalytic activity">
    <reaction evidence="1">
        <text>ATP + protein L-histidine = ADP + protein N-phospho-L-histidine.</text>
        <dbReference type="EC" id="2.7.13.3"/>
    </reaction>
</comment>
<evidence type="ECO:0000256" key="1">
    <source>
        <dbReference type="ARBA" id="ARBA00000085"/>
    </source>
</evidence>
<feature type="transmembrane region" description="Helical" evidence="15">
    <location>
        <begin position="12"/>
        <end position="33"/>
    </location>
</feature>
<dbReference type="PRINTS" id="PR00344">
    <property type="entry name" value="BCTRLSENSOR"/>
</dbReference>
<dbReference type="AlphaFoldDB" id="A0A8X8ID06"/>